<proteinExistence type="predicted"/>
<gene>
    <name evidence="1" type="ORF">L596_009697</name>
</gene>
<reference evidence="1 2" key="2">
    <citation type="journal article" date="2019" name="G3 (Bethesda)">
        <title>Hybrid Assembly of the Genome of the Entomopathogenic Nematode Steinernema carpocapsae Identifies the X-Chromosome.</title>
        <authorList>
            <person name="Serra L."/>
            <person name="Macchietto M."/>
            <person name="Macias-Munoz A."/>
            <person name="McGill C.J."/>
            <person name="Rodriguez I.M."/>
            <person name="Rodriguez B."/>
            <person name="Murad R."/>
            <person name="Mortazavi A."/>
        </authorList>
    </citation>
    <scope>NUCLEOTIDE SEQUENCE [LARGE SCALE GENOMIC DNA]</scope>
    <source>
        <strain evidence="1 2">ALL</strain>
    </source>
</reference>
<protein>
    <submittedName>
        <fullName evidence="1">Uncharacterized protein</fullName>
    </submittedName>
</protein>
<dbReference type="EMBL" id="AZBU02000002">
    <property type="protein sequence ID" value="TKR95543.1"/>
    <property type="molecule type" value="Genomic_DNA"/>
</dbReference>
<comment type="caution">
    <text evidence="1">The sequence shown here is derived from an EMBL/GenBank/DDBJ whole genome shotgun (WGS) entry which is preliminary data.</text>
</comment>
<dbReference type="AlphaFoldDB" id="A0A4U5PGM3"/>
<keyword evidence="2" id="KW-1185">Reference proteome</keyword>
<evidence type="ECO:0000313" key="2">
    <source>
        <dbReference type="Proteomes" id="UP000298663"/>
    </source>
</evidence>
<reference evidence="1 2" key="1">
    <citation type="journal article" date="2015" name="Genome Biol.">
        <title>Comparative genomics of Steinernema reveals deeply conserved gene regulatory networks.</title>
        <authorList>
            <person name="Dillman A.R."/>
            <person name="Macchietto M."/>
            <person name="Porter C.F."/>
            <person name="Rogers A."/>
            <person name="Williams B."/>
            <person name="Antoshechkin I."/>
            <person name="Lee M.M."/>
            <person name="Goodwin Z."/>
            <person name="Lu X."/>
            <person name="Lewis E.E."/>
            <person name="Goodrich-Blair H."/>
            <person name="Stock S.P."/>
            <person name="Adams B.J."/>
            <person name="Sternberg P.W."/>
            <person name="Mortazavi A."/>
        </authorList>
    </citation>
    <scope>NUCLEOTIDE SEQUENCE [LARGE SCALE GENOMIC DNA]</scope>
    <source>
        <strain evidence="1 2">ALL</strain>
    </source>
</reference>
<name>A0A4U5PGM3_STECR</name>
<sequence length="105" mass="12837">MHFFNHATFVRRIDENQFSLFNNLLKRVPVQELFLRAEGKPIEKAEFLWKMPVRKLLFSRWSPWKIIDYHLFENEHLQKAIVYHGYYDFVIMTIMLHASLSRKKP</sequence>
<evidence type="ECO:0000313" key="1">
    <source>
        <dbReference type="EMBL" id="TKR95543.1"/>
    </source>
</evidence>
<organism evidence="1 2">
    <name type="scientific">Steinernema carpocapsae</name>
    <name type="common">Entomopathogenic nematode</name>
    <dbReference type="NCBI Taxonomy" id="34508"/>
    <lineage>
        <taxon>Eukaryota</taxon>
        <taxon>Metazoa</taxon>
        <taxon>Ecdysozoa</taxon>
        <taxon>Nematoda</taxon>
        <taxon>Chromadorea</taxon>
        <taxon>Rhabditida</taxon>
        <taxon>Tylenchina</taxon>
        <taxon>Panagrolaimomorpha</taxon>
        <taxon>Strongyloidoidea</taxon>
        <taxon>Steinernematidae</taxon>
        <taxon>Steinernema</taxon>
    </lineage>
</organism>
<accession>A0A4U5PGM3</accession>
<dbReference type="Proteomes" id="UP000298663">
    <property type="component" value="Unassembled WGS sequence"/>
</dbReference>